<evidence type="ECO:0000313" key="1">
    <source>
        <dbReference type="EMBL" id="GAA2344751.1"/>
    </source>
</evidence>
<comment type="caution">
    <text evidence="1">The sequence shown here is derived from an EMBL/GenBank/DDBJ whole genome shotgun (WGS) entry which is preliminary data.</text>
</comment>
<protein>
    <submittedName>
        <fullName evidence="1">Uncharacterized protein</fullName>
    </submittedName>
</protein>
<reference evidence="2" key="1">
    <citation type="journal article" date="2019" name="Int. J. Syst. Evol. Microbiol.">
        <title>The Global Catalogue of Microorganisms (GCM) 10K type strain sequencing project: providing services to taxonomists for standard genome sequencing and annotation.</title>
        <authorList>
            <consortium name="The Broad Institute Genomics Platform"/>
            <consortium name="The Broad Institute Genome Sequencing Center for Infectious Disease"/>
            <person name="Wu L."/>
            <person name="Ma J."/>
        </authorList>
    </citation>
    <scope>NUCLEOTIDE SEQUENCE [LARGE SCALE GENOMIC DNA]</scope>
    <source>
        <strain evidence="2">JCM 3272</strain>
    </source>
</reference>
<dbReference type="EMBL" id="BAAARV010000024">
    <property type="protein sequence ID" value="GAA2344751.1"/>
    <property type="molecule type" value="Genomic_DNA"/>
</dbReference>
<keyword evidence="2" id="KW-1185">Reference proteome</keyword>
<sequence>MPDSAAPAAVVPLQLPGDRDVAMPGMLMPGMDSGVRWSAGPALCGAVLEEHAPSSSAATVSAASAPQR</sequence>
<evidence type="ECO:0000313" key="2">
    <source>
        <dbReference type="Proteomes" id="UP001501444"/>
    </source>
</evidence>
<gene>
    <name evidence="1" type="ORF">GCM10010170_030430</name>
</gene>
<accession>A0ABP5T4A6</accession>
<organism evidence="1 2">
    <name type="scientific">Dactylosporangium salmoneum</name>
    <dbReference type="NCBI Taxonomy" id="53361"/>
    <lineage>
        <taxon>Bacteria</taxon>
        <taxon>Bacillati</taxon>
        <taxon>Actinomycetota</taxon>
        <taxon>Actinomycetes</taxon>
        <taxon>Micromonosporales</taxon>
        <taxon>Micromonosporaceae</taxon>
        <taxon>Dactylosporangium</taxon>
    </lineage>
</organism>
<proteinExistence type="predicted"/>
<name>A0ABP5T4A6_9ACTN</name>
<dbReference type="Proteomes" id="UP001501444">
    <property type="component" value="Unassembled WGS sequence"/>
</dbReference>